<dbReference type="Pfam" id="PF00106">
    <property type="entry name" value="adh_short"/>
    <property type="match status" value="1"/>
</dbReference>
<dbReference type="InterPro" id="IPR002347">
    <property type="entry name" value="SDR_fam"/>
</dbReference>
<dbReference type="SUPFAM" id="SSF51735">
    <property type="entry name" value="NAD(P)-binding Rossmann-fold domains"/>
    <property type="match status" value="1"/>
</dbReference>
<name>A0A8D8T5D4_9HEMI</name>
<dbReference type="EMBL" id="HBUF01257962">
    <property type="protein sequence ID" value="CAG6682120.1"/>
    <property type="molecule type" value="Transcribed_RNA"/>
</dbReference>
<dbReference type="PANTHER" id="PTHR43975">
    <property type="entry name" value="ZGC:101858"/>
    <property type="match status" value="1"/>
</dbReference>
<proteinExistence type="predicted"/>
<dbReference type="Gene3D" id="3.40.50.720">
    <property type="entry name" value="NAD(P)-binding Rossmann-like Domain"/>
    <property type="match status" value="2"/>
</dbReference>
<accession>A0A8D8T5D4</accession>
<dbReference type="InterPro" id="IPR036291">
    <property type="entry name" value="NAD(P)-bd_dom_sf"/>
</dbReference>
<dbReference type="PANTHER" id="PTHR43975:SF2">
    <property type="entry name" value="EG:BACR7A4.14 PROTEIN-RELATED"/>
    <property type="match status" value="1"/>
</dbReference>
<feature type="domain" description="Ketoreductase" evidence="1">
    <location>
        <begin position="6"/>
        <end position="162"/>
    </location>
</feature>
<organism evidence="2">
    <name type="scientific">Cacopsylla melanoneura</name>
    <dbReference type="NCBI Taxonomy" id="428564"/>
    <lineage>
        <taxon>Eukaryota</taxon>
        <taxon>Metazoa</taxon>
        <taxon>Ecdysozoa</taxon>
        <taxon>Arthropoda</taxon>
        <taxon>Hexapoda</taxon>
        <taxon>Insecta</taxon>
        <taxon>Pterygota</taxon>
        <taxon>Neoptera</taxon>
        <taxon>Paraneoptera</taxon>
        <taxon>Hemiptera</taxon>
        <taxon>Sternorrhyncha</taxon>
        <taxon>Psylloidea</taxon>
        <taxon>Psyllidae</taxon>
        <taxon>Psyllinae</taxon>
        <taxon>Cacopsylla</taxon>
    </lineage>
</organism>
<dbReference type="AlphaFoldDB" id="A0A8D8T5D4"/>
<sequence length="197" mass="21414">MSFTGKVVLITGASSGIGAATAVHLAKLDALLALTGRDITRLNTVSEHCLEASKSKNKPFLIQADLTKEADTKKIIDETVKHYQRLNVLVNNAGIIEVGTIENTSLEQYDKLMNTNVRAVYHLTMLAVPHLIQTKGGLDEETYQKFLERSKETHALGRVGDPDEVAKAIAFLASDDASFTTGEHLTVDGGRHAMCPR</sequence>
<dbReference type="SMART" id="SM00822">
    <property type="entry name" value="PKS_KR"/>
    <property type="match status" value="1"/>
</dbReference>
<protein>
    <submittedName>
        <fullName evidence="2">3-oxoacyl-[acyl-carrier-protein] reductase FabG</fullName>
    </submittedName>
</protein>
<evidence type="ECO:0000313" key="2">
    <source>
        <dbReference type="EMBL" id="CAG6682120.1"/>
    </source>
</evidence>
<dbReference type="InterPro" id="IPR057326">
    <property type="entry name" value="KR_dom"/>
</dbReference>
<dbReference type="PRINTS" id="PR00081">
    <property type="entry name" value="GDHRDH"/>
</dbReference>
<evidence type="ECO:0000259" key="1">
    <source>
        <dbReference type="SMART" id="SM00822"/>
    </source>
</evidence>
<reference evidence="2" key="1">
    <citation type="submission" date="2021-05" db="EMBL/GenBank/DDBJ databases">
        <authorList>
            <person name="Alioto T."/>
            <person name="Alioto T."/>
            <person name="Gomez Garrido J."/>
        </authorList>
    </citation>
    <scope>NUCLEOTIDE SEQUENCE</scope>
</reference>